<evidence type="ECO:0000313" key="1">
    <source>
        <dbReference type="EMBL" id="MFD1586233.1"/>
    </source>
</evidence>
<dbReference type="RefSeq" id="WP_379813854.1">
    <property type="nucleotide sequence ID" value="NZ_JALLGV010000002.1"/>
</dbReference>
<comment type="caution">
    <text evidence="1">The sequence shown here is derived from an EMBL/GenBank/DDBJ whole genome shotgun (WGS) entry which is preliminary data.</text>
</comment>
<keyword evidence="2" id="KW-1185">Reference proteome</keyword>
<sequence>MSTNSSGVARLLTGSLLDAELRGPGTGVGLFQFQNGLEEPLVVTLDDGPVVVADLVEEQRVDLRGLL</sequence>
<protein>
    <submittedName>
        <fullName evidence="1">Uncharacterized protein</fullName>
    </submittedName>
</protein>
<proteinExistence type="predicted"/>
<organism evidence="1 2">
    <name type="scientific">Halorientalis brevis</name>
    <dbReference type="NCBI Taxonomy" id="1126241"/>
    <lineage>
        <taxon>Archaea</taxon>
        <taxon>Methanobacteriati</taxon>
        <taxon>Methanobacteriota</taxon>
        <taxon>Stenosarchaea group</taxon>
        <taxon>Halobacteria</taxon>
        <taxon>Halobacteriales</taxon>
        <taxon>Haloarculaceae</taxon>
        <taxon>Halorientalis</taxon>
    </lineage>
</organism>
<accession>A0ABD6C8R9</accession>
<evidence type="ECO:0000313" key="2">
    <source>
        <dbReference type="Proteomes" id="UP001597119"/>
    </source>
</evidence>
<dbReference type="EMBL" id="JBHUDJ010000002">
    <property type="protein sequence ID" value="MFD1586233.1"/>
    <property type="molecule type" value="Genomic_DNA"/>
</dbReference>
<dbReference type="Proteomes" id="UP001597119">
    <property type="component" value="Unassembled WGS sequence"/>
</dbReference>
<dbReference type="AlphaFoldDB" id="A0ABD6C8R9"/>
<gene>
    <name evidence="1" type="ORF">ACFR9U_04515</name>
</gene>
<name>A0ABD6C8R9_9EURY</name>
<reference evidence="1 2" key="1">
    <citation type="journal article" date="2019" name="Int. J. Syst. Evol. Microbiol.">
        <title>The Global Catalogue of Microorganisms (GCM) 10K type strain sequencing project: providing services to taxonomists for standard genome sequencing and annotation.</title>
        <authorList>
            <consortium name="The Broad Institute Genomics Platform"/>
            <consortium name="The Broad Institute Genome Sequencing Center for Infectious Disease"/>
            <person name="Wu L."/>
            <person name="Ma J."/>
        </authorList>
    </citation>
    <scope>NUCLEOTIDE SEQUENCE [LARGE SCALE GENOMIC DNA]</scope>
    <source>
        <strain evidence="1 2">CGMCC 1.12125</strain>
    </source>
</reference>